<evidence type="ECO:0000256" key="5">
    <source>
        <dbReference type="ARBA" id="ARBA00022723"/>
    </source>
</evidence>
<keyword evidence="6 9" id="KW-0378">Hydrolase</keyword>
<evidence type="ECO:0000256" key="1">
    <source>
        <dbReference type="ARBA" id="ARBA00001947"/>
    </source>
</evidence>
<dbReference type="AlphaFoldDB" id="A0A520S4S3"/>
<evidence type="ECO:0000256" key="10">
    <source>
        <dbReference type="RuleBase" id="RU004387"/>
    </source>
</evidence>
<dbReference type="GO" id="GO:0004177">
    <property type="term" value="F:aminopeptidase activity"/>
    <property type="evidence" value="ECO:0007669"/>
    <property type="project" value="UniProtKB-KW"/>
</dbReference>
<evidence type="ECO:0000256" key="3">
    <source>
        <dbReference type="ARBA" id="ARBA00022438"/>
    </source>
</evidence>
<evidence type="ECO:0000313" key="11">
    <source>
        <dbReference type="EMBL" id="RZO77476.1"/>
    </source>
</evidence>
<keyword evidence="7 9" id="KW-0862">Zinc</keyword>
<dbReference type="PRINTS" id="PR00932">
    <property type="entry name" value="AMINO1PTASE"/>
</dbReference>
<proteinExistence type="inferred from homology"/>
<dbReference type="SUPFAM" id="SSF53187">
    <property type="entry name" value="Zn-dependent exopeptidases"/>
    <property type="match status" value="1"/>
</dbReference>
<keyword evidence="4 9" id="KW-0645">Protease</keyword>
<accession>A0A520S4S3</accession>
<evidence type="ECO:0000256" key="8">
    <source>
        <dbReference type="ARBA" id="ARBA00023049"/>
    </source>
</evidence>
<evidence type="ECO:0000256" key="4">
    <source>
        <dbReference type="ARBA" id="ARBA00022670"/>
    </source>
</evidence>
<dbReference type="EMBL" id="SHAG01000002">
    <property type="protein sequence ID" value="RZO77476.1"/>
    <property type="molecule type" value="Genomic_DNA"/>
</dbReference>
<evidence type="ECO:0000313" key="12">
    <source>
        <dbReference type="Proteomes" id="UP000316199"/>
    </source>
</evidence>
<dbReference type="FunFam" id="2.30.250.10:FF:000003">
    <property type="entry name" value="Probable M18 family aminopeptidase 2"/>
    <property type="match status" value="1"/>
</dbReference>
<comment type="caution">
    <text evidence="11">The sequence shown here is derived from an EMBL/GenBank/DDBJ whole genome shotgun (WGS) entry which is preliminary data.</text>
</comment>
<dbReference type="Gene3D" id="2.30.250.10">
    <property type="entry name" value="Aminopeptidase i, Domain 2"/>
    <property type="match status" value="1"/>
</dbReference>
<dbReference type="PANTHER" id="PTHR28570">
    <property type="entry name" value="ASPARTYL AMINOPEPTIDASE"/>
    <property type="match status" value="1"/>
</dbReference>
<dbReference type="GO" id="GO:0006508">
    <property type="term" value="P:proteolysis"/>
    <property type="evidence" value="ECO:0007669"/>
    <property type="project" value="UniProtKB-KW"/>
</dbReference>
<dbReference type="GO" id="GO:0008270">
    <property type="term" value="F:zinc ion binding"/>
    <property type="evidence" value="ECO:0007669"/>
    <property type="project" value="InterPro"/>
</dbReference>
<dbReference type="Gene3D" id="3.40.630.10">
    <property type="entry name" value="Zn peptidases"/>
    <property type="match status" value="1"/>
</dbReference>
<dbReference type="Pfam" id="PF02127">
    <property type="entry name" value="Peptidase_M18"/>
    <property type="match status" value="1"/>
</dbReference>
<dbReference type="Proteomes" id="UP000316199">
    <property type="component" value="Unassembled WGS sequence"/>
</dbReference>
<comment type="cofactor">
    <cofactor evidence="1 10">
        <name>Zn(2+)</name>
        <dbReference type="ChEBI" id="CHEBI:29105"/>
    </cofactor>
</comment>
<evidence type="ECO:0000256" key="6">
    <source>
        <dbReference type="ARBA" id="ARBA00022801"/>
    </source>
</evidence>
<keyword evidence="5 9" id="KW-0479">Metal-binding</keyword>
<organism evidence="11 12">
    <name type="scientific">OM182 bacterium</name>
    <dbReference type="NCBI Taxonomy" id="2510334"/>
    <lineage>
        <taxon>Bacteria</taxon>
        <taxon>Pseudomonadati</taxon>
        <taxon>Pseudomonadota</taxon>
        <taxon>Gammaproteobacteria</taxon>
        <taxon>OMG group</taxon>
        <taxon>OM182 clade</taxon>
    </lineage>
</organism>
<dbReference type="GO" id="GO:0008237">
    <property type="term" value="F:metallopeptidase activity"/>
    <property type="evidence" value="ECO:0007669"/>
    <property type="project" value="UniProtKB-KW"/>
</dbReference>
<keyword evidence="8 9" id="KW-0482">Metalloprotease</keyword>
<dbReference type="InterPro" id="IPR023358">
    <property type="entry name" value="Peptidase_M18_dom2"/>
</dbReference>
<dbReference type="InterPro" id="IPR001948">
    <property type="entry name" value="Peptidase_M18"/>
</dbReference>
<dbReference type="SUPFAM" id="SSF101821">
    <property type="entry name" value="Aminopeptidase/glucanase lid domain"/>
    <property type="match status" value="1"/>
</dbReference>
<keyword evidence="3 9" id="KW-0031">Aminopeptidase</keyword>
<comment type="similarity">
    <text evidence="2 9">Belongs to the peptidase M18 family.</text>
</comment>
<evidence type="ECO:0000256" key="7">
    <source>
        <dbReference type="ARBA" id="ARBA00022833"/>
    </source>
</evidence>
<dbReference type="NCBIfam" id="NF002759">
    <property type="entry name" value="PRK02813.1"/>
    <property type="match status" value="1"/>
</dbReference>
<dbReference type="GO" id="GO:0005737">
    <property type="term" value="C:cytoplasm"/>
    <property type="evidence" value="ECO:0007669"/>
    <property type="project" value="UniProtKB-ARBA"/>
</dbReference>
<dbReference type="EC" id="3.4.11.-" evidence="10"/>
<evidence type="ECO:0000256" key="2">
    <source>
        <dbReference type="ARBA" id="ARBA00008290"/>
    </source>
</evidence>
<dbReference type="CDD" id="cd05658">
    <property type="entry name" value="M18_DAP"/>
    <property type="match status" value="1"/>
</dbReference>
<protein>
    <recommendedName>
        <fullName evidence="10">M18 family aminopeptidase</fullName>
        <ecNumber evidence="10">3.4.11.-</ecNumber>
    </recommendedName>
</protein>
<dbReference type="PANTHER" id="PTHR28570:SF3">
    <property type="entry name" value="ASPARTYL AMINOPEPTIDASE"/>
    <property type="match status" value="1"/>
</dbReference>
<reference evidence="11 12" key="1">
    <citation type="submission" date="2019-02" db="EMBL/GenBank/DDBJ databases">
        <title>Prokaryotic population dynamics and viral predation in marine succession experiment using metagenomics: the confinement effect.</title>
        <authorList>
            <person name="Haro-Moreno J.M."/>
            <person name="Rodriguez-Valera F."/>
            <person name="Lopez-Perez M."/>
        </authorList>
    </citation>
    <scope>NUCLEOTIDE SEQUENCE [LARGE SCALE GENOMIC DNA]</scope>
    <source>
        <strain evidence="11">MED-G157</strain>
    </source>
</reference>
<name>A0A520S4S3_9GAMM</name>
<evidence type="ECO:0000256" key="9">
    <source>
        <dbReference type="RuleBase" id="RU004386"/>
    </source>
</evidence>
<gene>
    <name evidence="11" type="ORF">EVA68_01085</name>
</gene>
<sequence>MPSFNDELLNFLSKSPTPFHAVENISTQLKKEGFKELDEAKSWDIAEPGRYYTIRNQSSIVAFIRGSTNPLEAGMRLIGAHTDSPCLRVKPNPTLHKNSYLQIGVEVYGGALLNPWFDRDLSLAGRVTYSDGSSINNSLINFDRPIGIIPSLAIHLDRKANETRSINPQKHLPPVLMQADEHTTFESLLEKRLYEEHDIRGKILGHELSFYDVNLPNLIGINNEFIASARLDNLISCFVGLKSLLLANGSYTCAMVCNDHEEVGSYSNSGAHGPFLSSVIERLFPDRETLFRIMSKSLLVSTDNAHGIHPNYADRHDTNHGPLLNKGPVIKINANQRYATNSVTQAYFADLCDKNSIPYQSFVNRSDLSCGSTIGPITATELGIKTIDVGVPTFGMHSIRELGGAQDPEYLHRALVCFLNIADIPASL</sequence>